<dbReference type="PANTHER" id="PTHR30344:SF1">
    <property type="entry name" value="6-PHOSPHOGLUCONOLACTONASE"/>
    <property type="match status" value="1"/>
</dbReference>
<dbReference type="OrthoDB" id="9790815at2"/>
<dbReference type="GO" id="GO:0005829">
    <property type="term" value="C:cytosol"/>
    <property type="evidence" value="ECO:0007669"/>
    <property type="project" value="TreeGrafter"/>
</dbReference>
<evidence type="ECO:0000313" key="5">
    <source>
        <dbReference type="EMBL" id="MDQ0333855.1"/>
    </source>
</evidence>
<dbReference type="SUPFAM" id="SSF51004">
    <property type="entry name" value="C-terminal (heme d1) domain of cytochrome cd1-nitrite reductase"/>
    <property type="match status" value="1"/>
</dbReference>
<dbReference type="InterPro" id="IPR015943">
    <property type="entry name" value="WD40/YVTN_repeat-like_dom_sf"/>
</dbReference>
<dbReference type="RefSeq" id="WP_057780540.1">
    <property type="nucleotide sequence ID" value="NZ_JAGGJQ010000002.1"/>
</dbReference>
<keyword evidence="2" id="KW-0119">Carbohydrate metabolism</keyword>
<name>A0A9X0YLH4_9FLAO</name>
<evidence type="ECO:0000256" key="2">
    <source>
        <dbReference type="ARBA" id="ARBA00022526"/>
    </source>
</evidence>
<dbReference type="PANTHER" id="PTHR30344">
    <property type="entry name" value="6-PHOSPHOGLUCONOLACTONASE-RELATED"/>
    <property type="match status" value="1"/>
</dbReference>
<evidence type="ECO:0000313" key="4">
    <source>
        <dbReference type="EMBL" id="MBP1839078.1"/>
    </source>
</evidence>
<dbReference type="AlphaFoldDB" id="A0A9X0YLH4"/>
<keyword evidence="7" id="KW-1185">Reference proteome</keyword>
<accession>A0A9X0YLH4</accession>
<protein>
    <submittedName>
        <fullName evidence="4">6-phosphogluconolactonase</fullName>
        <ecNumber evidence="4">3.1.1.31</ecNumber>
    </submittedName>
</protein>
<comment type="caution">
    <text evidence="4">The sequence shown here is derived from an EMBL/GenBank/DDBJ whole genome shotgun (WGS) entry which is preliminary data.</text>
</comment>
<dbReference type="Gene3D" id="2.130.10.10">
    <property type="entry name" value="YVTN repeat-like/Quinoprotein amine dehydrogenase"/>
    <property type="match status" value="1"/>
</dbReference>
<reference evidence="4" key="1">
    <citation type="submission" date="2021-03" db="EMBL/GenBank/DDBJ databases">
        <title>Genomic Encyclopedia of Type Strains, Phase IV (KMG-IV): sequencing the most valuable type-strain genomes for metagenomic binning, comparative biology and taxonomic classification.</title>
        <authorList>
            <person name="Goeker M."/>
        </authorList>
    </citation>
    <scope>NUCLEOTIDE SEQUENCE</scope>
    <source>
        <strain evidence="4">DSM 15523</strain>
        <strain evidence="5 7">DSM 16476</strain>
    </source>
</reference>
<dbReference type="EMBL" id="JAUSUU010000001">
    <property type="protein sequence ID" value="MDQ0333855.1"/>
    <property type="molecule type" value="Genomic_DNA"/>
</dbReference>
<evidence type="ECO:0000313" key="7">
    <source>
        <dbReference type="Proteomes" id="UP001231587"/>
    </source>
</evidence>
<evidence type="ECO:0000256" key="1">
    <source>
        <dbReference type="ARBA" id="ARBA00005564"/>
    </source>
</evidence>
<dbReference type="Pfam" id="PF10282">
    <property type="entry name" value="Lactonase"/>
    <property type="match status" value="1"/>
</dbReference>
<keyword evidence="3" id="KW-0732">Signal</keyword>
<comment type="similarity">
    <text evidence="1">Belongs to the cycloisomerase 2 family.</text>
</comment>
<dbReference type="Proteomes" id="UP001231587">
    <property type="component" value="Unassembled WGS sequence"/>
</dbReference>
<dbReference type="Proteomes" id="UP001138672">
    <property type="component" value="Unassembled WGS sequence"/>
</dbReference>
<organism evidence="4 6">
    <name type="scientific">Formosa algae</name>
    <dbReference type="NCBI Taxonomy" id="225843"/>
    <lineage>
        <taxon>Bacteria</taxon>
        <taxon>Pseudomonadati</taxon>
        <taxon>Bacteroidota</taxon>
        <taxon>Flavobacteriia</taxon>
        <taxon>Flavobacteriales</taxon>
        <taxon>Flavobacteriaceae</taxon>
        <taxon>Formosa</taxon>
    </lineage>
</organism>
<proteinExistence type="inferred from homology"/>
<dbReference type="InterPro" id="IPR050282">
    <property type="entry name" value="Cycloisomerase_2"/>
</dbReference>
<sequence>MKTFLSILCLGLVLSCNSKKSTPEDTQNTSFPFYVGTYTNADSKGIYKYELHEDGTFSDLGLQASTESPSYLSFSADKKQLIAANKKDPYQGTITAFEISADSLKFNNEMFSGGMNPCFLTTNADNQILVANYGSGTLTHLQLKDDGFLSTKIDVKKHTGKGSTSRQEGPHAHSAYYIPNSEDIVALDLGTNGLWFYTLNKSTNKLVLHPEKTLVMAEGAGPRHLTFHPNNKWIYVLNELNNTVTKIERLTDGGYEIKESTTSLPEGYTENAYAADIHISTDGKFLYASNRGPNTIAIFKVDANTGELTTMGFEPTKGETPRNFSLSPDDNFLVVAHRNSDNLTSFKRDATTGLLTFVDEIKAPTPSCILFE</sequence>
<dbReference type="EC" id="3.1.1.31" evidence="4"/>
<dbReference type="GO" id="GO:0017057">
    <property type="term" value="F:6-phosphogluconolactonase activity"/>
    <property type="evidence" value="ECO:0007669"/>
    <property type="project" value="UniProtKB-EC"/>
</dbReference>
<evidence type="ECO:0000256" key="3">
    <source>
        <dbReference type="SAM" id="SignalP"/>
    </source>
</evidence>
<dbReference type="PROSITE" id="PS51257">
    <property type="entry name" value="PROKAR_LIPOPROTEIN"/>
    <property type="match status" value="1"/>
</dbReference>
<dbReference type="GO" id="GO:0006006">
    <property type="term" value="P:glucose metabolic process"/>
    <property type="evidence" value="ECO:0007669"/>
    <property type="project" value="UniProtKB-KW"/>
</dbReference>
<feature type="signal peptide" evidence="3">
    <location>
        <begin position="1"/>
        <end position="20"/>
    </location>
</feature>
<dbReference type="InterPro" id="IPR011048">
    <property type="entry name" value="Haem_d1_sf"/>
</dbReference>
<dbReference type="EMBL" id="JAGGJQ010000002">
    <property type="protein sequence ID" value="MBP1839078.1"/>
    <property type="molecule type" value="Genomic_DNA"/>
</dbReference>
<gene>
    <name evidence="4" type="ORF">J2Z56_000984</name>
    <name evidence="5" type="ORF">J2Z57_000277</name>
</gene>
<feature type="chain" id="PRO_5040946847" evidence="3">
    <location>
        <begin position="21"/>
        <end position="372"/>
    </location>
</feature>
<keyword evidence="2" id="KW-0313">Glucose metabolism</keyword>
<evidence type="ECO:0000313" key="6">
    <source>
        <dbReference type="Proteomes" id="UP001138672"/>
    </source>
</evidence>
<dbReference type="InterPro" id="IPR019405">
    <property type="entry name" value="Lactonase_7-beta_prop"/>
</dbReference>
<keyword evidence="4" id="KW-0378">Hydrolase</keyword>